<feature type="signal peptide" evidence="1">
    <location>
        <begin position="1"/>
        <end position="23"/>
    </location>
</feature>
<dbReference type="AlphaFoldDB" id="A0A2M4DEC9"/>
<sequence length="71" mass="7943">MVFMSMMCLAMTALLLASPPSTSRRPSMTVIWKFLIPPHPDPPRTARGIQYEACWPHKPRAQECAAVSMAK</sequence>
<name>A0A2M4DEC9_ANODA</name>
<feature type="chain" id="PRO_5014682476" evidence="1">
    <location>
        <begin position="24"/>
        <end position="71"/>
    </location>
</feature>
<organism evidence="2">
    <name type="scientific">Anopheles darlingi</name>
    <name type="common">Mosquito</name>
    <dbReference type="NCBI Taxonomy" id="43151"/>
    <lineage>
        <taxon>Eukaryota</taxon>
        <taxon>Metazoa</taxon>
        <taxon>Ecdysozoa</taxon>
        <taxon>Arthropoda</taxon>
        <taxon>Hexapoda</taxon>
        <taxon>Insecta</taxon>
        <taxon>Pterygota</taxon>
        <taxon>Neoptera</taxon>
        <taxon>Endopterygota</taxon>
        <taxon>Diptera</taxon>
        <taxon>Nematocera</taxon>
        <taxon>Culicoidea</taxon>
        <taxon>Culicidae</taxon>
        <taxon>Anophelinae</taxon>
        <taxon>Anopheles</taxon>
    </lineage>
</organism>
<proteinExistence type="predicted"/>
<reference evidence="2" key="1">
    <citation type="submission" date="2018-01" db="EMBL/GenBank/DDBJ databases">
        <title>An insight into the sialome of Amazonian anophelines.</title>
        <authorList>
            <person name="Ribeiro J.M."/>
            <person name="Scarpassa V."/>
            <person name="Calvo E."/>
        </authorList>
    </citation>
    <scope>NUCLEOTIDE SEQUENCE</scope>
</reference>
<evidence type="ECO:0000256" key="1">
    <source>
        <dbReference type="SAM" id="SignalP"/>
    </source>
</evidence>
<keyword evidence="1" id="KW-0732">Signal</keyword>
<evidence type="ECO:0000313" key="2">
    <source>
        <dbReference type="EMBL" id="MBW75927.1"/>
    </source>
</evidence>
<protein>
    <submittedName>
        <fullName evidence="2">Putative secreted protein</fullName>
    </submittedName>
</protein>
<accession>A0A2M4DEC9</accession>
<dbReference type="EMBL" id="GGFL01011749">
    <property type="protein sequence ID" value="MBW75927.1"/>
    <property type="molecule type" value="Transcribed_RNA"/>
</dbReference>